<dbReference type="Proteomes" id="UP000590749">
    <property type="component" value="Unassembled WGS sequence"/>
</dbReference>
<evidence type="ECO:0000256" key="6">
    <source>
        <dbReference type="SAM" id="MobiDB-lite"/>
    </source>
</evidence>
<dbReference type="RefSeq" id="WP_183221763.1">
    <property type="nucleotide sequence ID" value="NZ_BMPW01000007.1"/>
</dbReference>
<dbReference type="PANTHER" id="PTHR43547">
    <property type="entry name" value="TWO-COMPONENT HISTIDINE KINASE"/>
    <property type="match status" value="1"/>
</dbReference>
<evidence type="ECO:0000256" key="3">
    <source>
        <dbReference type="ARBA" id="ARBA00022553"/>
    </source>
</evidence>
<dbReference type="SUPFAM" id="SSF55874">
    <property type="entry name" value="ATPase domain of HSP90 chaperone/DNA topoisomerase II/histidine kinase"/>
    <property type="match status" value="1"/>
</dbReference>
<evidence type="ECO:0000259" key="7">
    <source>
        <dbReference type="PROSITE" id="PS50109"/>
    </source>
</evidence>
<dbReference type="PANTHER" id="PTHR43547:SF2">
    <property type="entry name" value="HYBRID SIGNAL TRANSDUCTION HISTIDINE KINASE C"/>
    <property type="match status" value="1"/>
</dbReference>
<evidence type="ECO:0000313" key="9">
    <source>
        <dbReference type="Proteomes" id="UP000590749"/>
    </source>
</evidence>
<dbReference type="SMART" id="SM00387">
    <property type="entry name" value="HATPase_c"/>
    <property type="match status" value="1"/>
</dbReference>
<accession>A0A7W5AHA9</accession>
<evidence type="ECO:0000256" key="4">
    <source>
        <dbReference type="ARBA" id="ARBA00022777"/>
    </source>
</evidence>
<proteinExistence type="predicted"/>
<feature type="region of interest" description="Disordered" evidence="6">
    <location>
        <begin position="131"/>
        <end position="156"/>
    </location>
</feature>
<evidence type="ECO:0000256" key="1">
    <source>
        <dbReference type="ARBA" id="ARBA00000085"/>
    </source>
</evidence>
<keyword evidence="3" id="KW-0597">Phosphoprotein</keyword>
<keyword evidence="5" id="KW-0902">Two-component regulatory system</keyword>
<dbReference type="InterPro" id="IPR003594">
    <property type="entry name" value="HATPase_dom"/>
</dbReference>
<keyword evidence="4 8" id="KW-0808">Transferase</keyword>
<dbReference type="PRINTS" id="PR00344">
    <property type="entry name" value="BCTRLSENSOR"/>
</dbReference>
<dbReference type="InterPro" id="IPR036890">
    <property type="entry name" value="HATPase_C_sf"/>
</dbReference>
<dbReference type="Gene3D" id="3.30.565.10">
    <property type="entry name" value="Histidine kinase-like ATPase, C-terminal domain"/>
    <property type="match status" value="1"/>
</dbReference>
<sequence>MTGACCARRWRATVATIRNRSAGRDVTFDIDVPDETILWGDSRRLAQVTDELLANDLDWADDGTRIIVTVSTDGPAAQLTVSNTGPVIPAAERERLFQRFFRTPSAISHAIPGAGLGLSLARVIVEQHGGTITAGTGDEPPGTTITVRLPTERPDK</sequence>
<feature type="domain" description="Histidine kinase" evidence="7">
    <location>
        <begin position="11"/>
        <end position="153"/>
    </location>
</feature>
<evidence type="ECO:0000256" key="2">
    <source>
        <dbReference type="ARBA" id="ARBA00012438"/>
    </source>
</evidence>
<gene>
    <name evidence="8" type="ORF">FHR83_003968</name>
</gene>
<dbReference type="EMBL" id="JACHXF010000008">
    <property type="protein sequence ID" value="MBB3096298.1"/>
    <property type="molecule type" value="Genomic_DNA"/>
</dbReference>
<dbReference type="EC" id="2.7.13.3" evidence="2"/>
<dbReference type="CDD" id="cd00075">
    <property type="entry name" value="HATPase"/>
    <property type="match status" value="1"/>
</dbReference>
<organism evidence="8 9">
    <name type="scientific">Actinoplanes campanulatus</name>
    <dbReference type="NCBI Taxonomy" id="113559"/>
    <lineage>
        <taxon>Bacteria</taxon>
        <taxon>Bacillati</taxon>
        <taxon>Actinomycetota</taxon>
        <taxon>Actinomycetes</taxon>
        <taxon>Micromonosporales</taxon>
        <taxon>Micromonosporaceae</taxon>
        <taxon>Actinoplanes</taxon>
    </lineage>
</organism>
<keyword evidence="4 8" id="KW-0418">Kinase</keyword>
<comment type="caution">
    <text evidence="8">The sequence shown here is derived from an EMBL/GenBank/DDBJ whole genome shotgun (WGS) entry which is preliminary data.</text>
</comment>
<comment type="catalytic activity">
    <reaction evidence="1">
        <text>ATP + protein L-histidine = ADP + protein N-phospho-L-histidine.</text>
        <dbReference type="EC" id="2.7.13.3"/>
    </reaction>
</comment>
<evidence type="ECO:0000313" key="8">
    <source>
        <dbReference type="EMBL" id="MBB3096298.1"/>
    </source>
</evidence>
<dbReference type="PROSITE" id="PS50109">
    <property type="entry name" value="HIS_KIN"/>
    <property type="match status" value="1"/>
</dbReference>
<reference evidence="8 9" key="1">
    <citation type="submission" date="2020-08" db="EMBL/GenBank/DDBJ databases">
        <title>Genomic Encyclopedia of Type Strains, Phase III (KMG-III): the genomes of soil and plant-associated and newly described type strains.</title>
        <authorList>
            <person name="Whitman W."/>
        </authorList>
    </citation>
    <scope>NUCLEOTIDE SEQUENCE [LARGE SCALE GENOMIC DNA]</scope>
    <source>
        <strain evidence="8 9">CECT 3287</strain>
    </source>
</reference>
<evidence type="ECO:0000256" key="5">
    <source>
        <dbReference type="ARBA" id="ARBA00023012"/>
    </source>
</evidence>
<protein>
    <recommendedName>
        <fullName evidence="2">histidine kinase</fullName>
        <ecNumber evidence="2">2.7.13.3</ecNumber>
    </recommendedName>
</protein>
<keyword evidence="9" id="KW-1185">Reference proteome</keyword>
<dbReference type="InterPro" id="IPR004358">
    <property type="entry name" value="Sig_transdc_His_kin-like_C"/>
</dbReference>
<dbReference type="AlphaFoldDB" id="A0A7W5AHA9"/>
<dbReference type="Pfam" id="PF02518">
    <property type="entry name" value="HATPase_c"/>
    <property type="match status" value="1"/>
</dbReference>
<dbReference type="GO" id="GO:0000155">
    <property type="term" value="F:phosphorelay sensor kinase activity"/>
    <property type="evidence" value="ECO:0007669"/>
    <property type="project" value="TreeGrafter"/>
</dbReference>
<name>A0A7W5AHA9_9ACTN</name>
<dbReference type="InterPro" id="IPR005467">
    <property type="entry name" value="His_kinase_dom"/>
</dbReference>